<dbReference type="EMBL" id="HBUF01201906">
    <property type="protein sequence ID" value="CAG6662198.1"/>
    <property type="molecule type" value="Transcribed_RNA"/>
</dbReference>
<organism evidence="1">
    <name type="scientific">Cacopsylla melanoneura</name>
    <dbReference type="NCBI Taxonomy" id="428564"/>
    <lineage>
        <taxon>Eukaryota</taxon>
        <taxon>Metazoa</taxon>
        <taxon>Ecdysozoa</taxon>
        <taxon>Arthropoda</taxon>
        <taxon>Hexapoda</taxon>
        <taxon>Insecta</taxon>
        <taxon>Pterygota</taxon>
        <taxon>Neoptera</taxon>
        <taxon>Paraneoptera</taxon>
        <taxon>Hemiptera</taxon>
        <taxon>Sternorrhyncha</taxon>
        <taxon>Psylloidea</taxon>
        <taxon>Psyllidae</taxon>
        <taxon>Psyllinae</taxon>
        <taxon>Cacopsylla</taxon>
    </lineage>
</organism>
<dbReference type="AlphaFoldDB" id="A0A8D8S2U0"/>
<sequence>MIILKMYSVHDLMNKYWWVGRSCSEFSDTICPNHAQEMSSSFALTLINNPVPTQITHPTDFLPPTFFRKEHASTLNNIGSVLPTIELDYQDEKIHFLLS</sequence>
<reference evidence="1" key="1">
    <citation type="submission" date="2021-05" db="EMBL/GenBank/DDBJ databases">
        <authorList>
            <person name="Alioto T."/>
            <person name="Alioto T."/>
            <person name="Gomez Garrido J."/>
        </authorList>
    </citation>
    <scope>NUCLEOTIDE SEQUENCE</scope>
</reference>
<accession>A0A8D8S2U0</accession>
<proteinExistence type="predicted"/>
<protein>
    <submittedName>
        <fullName evidence="1">Uncharacterized protein</fullName>
    </submittedName>
</protein>
<name>A0A8D8S2U0_9HEMI</name>
<evidence type="ECO:0000313" key="1">
    <source>
        <dbReference type="EMBL" id="CAG6662198.1"/>
    </source>
</evidence>